<evidence type="ECO:0000313" key="3">
    <source>
        <dbReference type="EMBL" id="VEG55297.1"/>
    </source>
</evidence>
<reference evidence="3 4" key="1">
    <citation type="submission" date="2018-12" db="EMBL/GenBank/DDBJ databases">
        <authorList>
            <consortium name="Pathogen Informatics"/>
        </authorList>
    </citation>
    <scope>NUCLEOTIDE SEQUENCE [LARGE SCALE GENOMIC DNA]</scope>
    <source>
        <strain evidence="3 4">NCTC10437</strain>
    </source>
</reference>
<dbReference type="Proteomes" id="UP000279306">
    <property type="component" value="Chromosome"/>
</dbReference>
<dbReference type="Pfam" id="PF23717">
    <property type="entry name" value="DUF7159"/>
    <property type="match status" value="1"/>
</dbReference>
<proteinExistence type="predicted"/>
<dbReference type="RefSeq" id="WP_048631003.1">
    <property type="nucleotide sequence ID" value="NZ_CVQQ01000002.1"/>
</dbReference>
<feature type="compositionally biased region" description="Low complexity" evidence="1">
    <location>
        <begin position="342"/>
        <end position="351"/>
    </location>
</feature>
<keyword evidence="4" id="KW-1185">Reference proteome</keyword>
<name>A0A448ISH0_MYCAU</name>
<feature type="compositionally biased region" description="Pro residues" evidence="1">
    <location>
        <begin position="352"/>
        <end position="369"/>
    </location>
</feature>
<organism evidence="3 4">
    <name type="scientific">Mycolicibacterium aurum</name>
    <name type="common">Mycobacterium aurum</name>
    <dbReference type="NCBI Taxonomy" id="1791"/>
    <lineage>
        <taxon>Bacteria</taxon>
        <taxon>Bacillati</taxon>
        <taxon>Actinomycetota</taxon>
        <taxon>Actinomycetes</taxon>
        <taxon>Mycobacteriales</taxon>
        <taxon>Mycobacteriaceae</taxon>
        <taxon>Mycolicibacterium</taxon>
    </lineage>
</organism>
<evidence type="ECO:0000313" key="4">
    <source>
        <dbReference type="Proteomes" id="UP000279306"/>
    </source>
</evidence>
<evidence type="ECO:0000256" key="1">
    <source>
        <dbReference type="SAM" id="MobiDB-lite"/>
    </source>
</evidence>
<dbReference type="OrthoDB" id="4764723at2"/>
<feature type="compositionally biased region" description="Pro residues" evidence="1">
    <location>
        <begin position="391"/>
        <end position="407"/>
    </location>
</feature>
<dbReference type="AlphaFoldDB" id="A0A448ISH0"/>
<dbReference type="STRING" id="1791.GCA_001049355_01053"/>
<dbReference type="KEGG" id="mauu:NCTC10437_02915"/>
<dbReference type="PRINTS" id="PR01217">
    <property type="entry name" value="PRICHEXTENSN"/>
</dbReference>
<feature type="region of interest" description="Disordered" evidence="1">
    <location>
        <begin position="341"/>
        <end position="407"/>
    </location>
</feature>
<dbReference type="InterPro" id="IPR055583">
    <property type="entry name" value="DUF7159"/>
</dbReference>
<dbReference type="EMBL" id="LR134356">
    <property type="protein sequence ID" value="VEG55297.1"/>
    <property type="molecule type" value="Genomic_DNA"/>
</dbReference>
<sequence length="407" mass="41518">MDAVLGLSVTPTSVGLVLVEGHDVDGATIDGTGFEVTGSGPSEALQTSNRAVAAVRRTEALASESGHRVHSIGVTWSDDSDAEASLLLKSLSDSGFDNIVPVRLSEATDALARRIAVVMGYPTTAVCVIEPEQLIALVVSVDDGPDGSESTVHTAVNHSVVTEDDLVGWLSSVFAKADWEPEALVLVGSAEDLDGLLPILEDALEVPVFSPDEAQLALARGAALACAQPADFGGWSEPGDIERQPATKRVTRIAPAAMLVAGAVTFVASVSVAAAMQLAPDPAAPRPTPAAETSAPFPAAAPRAVPAAPLPPAPPPPAEVVIPEVAVPVVEEAPVAEPPLAPEQAPMAETAPPDPVLPPAPVVAPPVPQERPGLLQRIRDRLSGGNDESPAPAPVVPPPVPPVYPGQ</sequence>
<evidence type="ECO:0000259" key="2">
    <source>
        <dbReference type="Pfam" id="PF23717"/>
    </source>
</evidence>
<accession>A0A448ISH0</accession>
<feature type="domain" description="DUF7159" evidence="2">
    <location>
        <begin position="2"/>
        <end position="232"/>
    </location>
</feature>
<protein>
    <submittedName>
        <fullName evidence="3">FHA domain-containing protein</fullName>
    </submittedName>
</protein>
<gene>
    <name evidence="3" type="ORF">NCTC10437_02915</name>
</gene>